<sequence>MAEETRISSIFVQLYMDGLTGHYEQFFRVIRKQCQALDGSPLRSNNGTFCHPLSLISLVKA</sequence>
<dbReference type="AlphaFoldDB" id="Q1Q0Y0"/>
<protein>
    <submittedName>
        <fullName evidence="1">Uncharacterized protein</fullName>
    </submittedName>
</protein>
<organism evidence="1">
    <name type="scientific">Kuenenia stuttgartiensis</name>
    <dbReference type="NCBI Taxonomy" id="174633"/>
    <lineage>
        <taxon>Bacteria</taxon>
        <taxon>Pseudomonadati</taxon>
        <taxon>Planctomycetota</taxon>
        <taxon>Candidatus Brocadiia</taxon>
        <taxon>Candidatus Brocadiales</taxon>
        <taxon>Candidatus Brocadiaceae</taxon>
        <taxon>Candidatus Kuenenia</taxon>
    </lineage>
</organism>
<accession>Q1Q0Y0</accession>
<evidence type="ECO:0000313" key="3">
    <source>
        <dbReference type="Proteomes" id="UP000501926"/>
    </source>
</evidence>
<dbReference type="EMBL" id="CT573071">
    <property type="protein sequence ID" value="CAJ73659.1"/>
    <property type="molecule type" value="Genomic_DNA"/>
</dbReference>
<dbReference type="EMBL" id="CP049055">
    <property type="protein sequence ID" value="QII10694.1"/>
    <property type="molecule type" value="Genomic_DNA"/>
</dbReference>
<evidence type="ECO:0000313" key="1">
    <source>
        <dbReference type="EMBL" id="CAJ73659.1"/>
    </source>
</evidence>
<proteinExistence type="predicted"/>
<name>Q1Q0Y0_KUEST</name>
<gene>
    <name evidence="2" type="ORF">KsCSTR_13150</name>
    <name evidence="1" type="ORF">kuste2906</name>
</gene>
<reference evidence="1" key="1">
    <citation type="journal article" date="2006" name="Nature">
        <title>Deciphering the evolution and metabolism of an anammox bacterium from a community genome.</title>
        <authorList>
            <person name="Strous M."/>
            <person name="Pelletier E."/>
            <person name="Mangenot S."/>
            <person name="Rattei T."/>
            <person name="Lehner A."/>
            <person name="Taylor M.W."/>
            <person name="Horn M."/>
            <person name="Daims H."/>
            <person name="Bartol-Mavel D."/>
            <person name="Wincker P."/>
            <person name="Barbe V."/>
            <person name="Fonknechten N."/>
            <person name="Vallenet D."/>
            <person name="Segurens B."/>
            <person name="Schenowitz-Truong C."/>
            <person name="Medigue C."/>
            <person name="Collingro A."/>
            <person name="Snel B."/>
            <person name="Dutilh B.E."/>
            <person name="OpDenCamp H.J.M."/>
            <person name="vanDerDrift C."/>
            <person name="Cirpus I."/>
            <person name="vanDePas-Schoonen K.T."/>
            <person name="Harhangi H.R."/>
            <person name="vanNiftrik L."/>
            <person name="Schmid M."/>
            <person name="Keltjens J."/>
            <person name="vanDeVossenberg J."/>
            <person name="Kartal B."/>
            <person name="Meier H."/>
            <person name="Frishman D."/>
            <person name="Huynen M.A."/>
            <person name="Mewes H."/>
            <person name="Weissenbach J."/>
            <person name="Jetten M.S.M."/>
            <person name="Wagner M."/>
            <person name="LePaslier D."/>
        </authorList>
    </citation>
    <scope>NUCLEOTIDE SEQUENCE</scope>
</reference>
<dbReference type="Proteomes" id="UP000501926">
    <property type="component" value="Chromosome"/>
</dbReference>
<reference evidence="2 3" key="3">
    <citation type="submission" date="2020-02" db="EMBL/GenBank/DDBJ databases">
        <title>Newly sequenced genome of strain CSTR1 showed variability in Candidatus Kuenenia stuttgartiensis genomes.</title>
        <authorList>
            <person name="Ding C."/>
            <person name="Adrian L."/>
        </authorList>
    </citation>
    <scope>NUCLEOTIDE SEQUENCE [LARGE SCALE GENOMIC DNA]</scope>
    <source>
        <strain evidence="2 3">CSTR1</strain>
    </source>
</reference>
<evidence type="ECO:0000313" key="2">
    <source>
        <dbReference type="EMBL" id="QII10694.1"/>
    </source>
</evidence>
<reference evidence="1" key="2">
    <citation type="submission" date="2006-01" db="EMBL/GenBank/DDBJ databases">
        <authorList>
            <person name="Genoscope"/>
        </authorList>
    </citation>
    <scope>NUCLEOTIDE SEQUENCE</scope>
</reference>